<dbReference type="AlphaFoldDB" id="A0A914UN11"/>
<dbReference type="Proteomes" id="UP000887566">
    <property type="component" value="Unplaced"/>
</dbReference>
<sequence>MRTIFTSLLVIYAVDWLVSAVRIRNQSHRIRHARHNQRRTVADSHIYDGRSFQQTPRVVQEERTVFERTTWTEEEYREHEPRSKRLIDRGLIHAHHGGRRRRGASGPSWSLNPTDHLLLAQLNSAEMALLELSF</sequence>
<protein>
    <submittedName>
        <fullName evidence="3">Secreted protein</fullName>
    </submittedName>
</protein>
<evidence type="ECO:0000313" key="3">
    <source>
        <dbReference type="WBParaSite" id="PSAMB.scaffold11275size3470.g34014.t1"/>
    </source>
</evidence>
<proteinExistence type="predicted"/>
<keyword evidence="2" id="KW-1185">Reference proteome</keyword>
<keyword evidence="1" id="KW-0732">Signal</keyword>
<reference evidence="3" key="1">
    <citation type="submission" date="2022-11" db="UniProtKB">
        <authorList>
            <consortium name="WormBaseParasite"/>
        </authorList>
    </citation>
    <scope>IDENTIFICATION</scope>
</reference>
<feature type="signal peptide" evidence="1">
    <location>
        <begin position="1"/>
        <end position="20"/>
    </location>
</feature>
<evidence type="ECO:0000256" key="1">
    <source>
        <dbReference type="SAM" id="SignalP"/>
    </source>
</evidence>
<organism evidence="2 3">
    <name type="scientific">Plectus sambesii</name>
    <dbReference type="NCBI Taxonomy" id="2011161"/>
    <lineage>
        <taxon>Eukaryota</taxon>
        <taxon>Metazoa</taxon>
        <taxon>Ecdysozoa</taxon>
        <taxon>Nematoda</taxon>
        <taxon>Chromadorea</taxon>
        <taxon>Plectida</taxon>
        <taxon>Plectina</taxon>
        <taxon>Plectoidea</taxon>
        <taxon>Plectidae</taxon>
        <taxon>Plectus</taxon>
    </lineage>
</organism>
<name>A0A914UN11_9BILA</name>
<accession>A0A914UN11</accession>
<feature type="chain" id="PRO_5037710255" evidence="1">
    <location>
        <begin position="21"/>
        <end position="134"/>
    </location>
</feature>
<dbReference type="WBParaSite" id="PSAMB.scaffold11275size3470.g34014.t1">
    <property type="protein sequence ID" value="PSAMB.scaffold11275size3470.g34014.t1"/>
    <property type="gene ID" value="PSAMB.scaffold11275size3470.g34014"/>
</dbReference>
<evidence type="ECO:0000313" key="2">
    <source>
        <dbReference type="Proteomes" id="UP000887566"/>
    </source>
</evidence>